<keyword evidence="4" id="KW-0762">Sugar transport</keyword>
<proteinExistence type="predicted"/>
<dbReference type="InterPro" id="IPR050549">
    <property type="entry name" value="MFS_Trehalose_Transporter"/>
</dbReference>
<evidence type="ECO:0000256" key="5">
    <source>
        <dbReference type="ARBA" id="ARBA00022692"/>
    </source>
</evidence>
<dbReference type="AlphaFoldDB" id="A0ABD0YGD5"/>
<feature type="transmembrane region" description="Helical" evidence="8">
    <location>
        <begin position="68"/>
        <end position="86"/>
    </location>
</feature>
<dbReference type="InterPro" id="IPR036259">
    <property type="entry name" value="MFS_trans_sf"/>
</dbReference>
<accession>A0ABD0YGD5</accession>
<feature type="non-terminal residue" evidence="10">
    <location>
        <position position="1"/>
    </location>
</feature>
<feature type="transmembrane region" description="Helical" evidence="8">
    <location>
        <begin position="238"/>
        <end position="260"/>
    </location>
</feature>
<keyword evidence="2" id="KW-0813">Transport</keyword>
<dbReference type="SUPFAM" id="SSF103473">
    <property type="entry name" value="MFS general substrate transporter"/>
    <property type="match status" value="1"/>
</dbReference>
<evidence type="ECO:0000256" key="4">
    <source>
        <dbReference type="ARBA" id="ARBA00022597"/>
    </source>
</evidence>
<reference evidence="10 11" key="1">
    <citation type="submission" date="2024-07" db="EMBL/GenBank/DDBJ databases">
        <title>Chromosome-level genome assembly of the water stick insect Ranatra chinensis (Heteroptera: Nepidae).</title>
        <authorList>
            <person name="Liu X."/>
        </authorList>
    </citation>
    <scope>NUCLEOTIDE SEQUENCE [LARGE SCALE GENOMIC DNA]</scope>
    <source>
        <strain evidence="10">Cailab_2021Rc</strain>
        <tissue evidence="10">Muscle</tissue>
    </source>
</reference>
<evidence type="ECO:0000256" key="7">
    <source>
        <dbReference type="ARBA" id="ARBA00023136"/>
    </source>
</evidence>
<evidence type="ECO:0000313" key="10">
    <source>
        <dbReference type="EMBL" id="KAL1117433.1"/>
    </source>
</evidence>
<dbReference type="Gene3D" id="1.20.1250.20">
    <property type="entry name" value="MFS general substrate transporter like domains"/>
    <property type="match status" value="1"/>
</dbReference>
<evidence type="ECO:0000313" key="11">
    <source>
        <dbReference type="Proteomes" id="UP001558652"/>
    </source>
</evidence>
<organism evidence="10 11">
    <name type="scientific">Ranatra chinensis</name>
    <dbReference type="NCBI Taxonomy" id="642074"/>
    <lineage>
        <taxon>Eukaryota</taxon>
        <taxon>Metazoa</taxon>
        <taxon>Ecdysozoa</taxon>
        <taxon>Arthropoda</taxon>
        <taxon>Hexapoda</taxon>
        <taxon>Insecta</taxon>
        <taxon>Pterygota</taxon>
        <taxon>Neoptera</taxon>
        <taxon>Paraneoptera</taxon>
        <taxon>Hemiptera</taxon>
        <taxon>Heteroptera</taxon>
        <taxon>Panheteroptera</taxon>
        <taxon>Nepomorpha</taxon>
        <taxon>Nepidae</taxon>
        <taxon>Ranatrinae</taxon>
        <taxon>Ranatra</taxon>
    </lineage>
</organism>
<gene>
    <name evidence="10" type="ORF">AAG570_004759</name>
</gene>
<dbReference type="InterPro" id="IPR005829">
    <property type="entry name" value="Sugar_transporter_CS"/>
</dbReference>
<dbReference type="EMBL" id="JBFDAA010000016">
    <property type="protein sequence ID" value="KAL1117433.1"/>
    <property type="molecule type" value="Genomic_DNA"/>
</dbReference>
<evidence type="ECO:0000256" key="3">
    <source>
        <dbReference type="ARBA" id="ARBA00022475"/>
    </source>
</evidence>
<keyword evidence="6 8" id="KW-1133">Transmembrane helix</keyword>
<dbReference type="PANTHER" id="PTHR48021">
    <property type="match status" value="1"/>
</dbReference>
<evidence type="ECO:0000256" key="1">
    <source>
        <dbReference type="ARBA" id="ARBA00004651"/>
    </source>
</evidence>
<dbReference type="PROSITE" id="PS00217">
    <property type="entry name" value="SUGAR_TRANSPORT_2"/>
    <property type="match status" value="1"/>
</dbReference>
<feature type="transmembrane region" description="Helical" evidence="8">
    <location>
        <begin position="309"/>
        <end position="331"/>
    </location>
</feature>
<dbReference type="InterPro" id="IPR005828">
    <property type="entry name" value="MFS_sugar_transport-like"/>
</dbReference>
<protein>
    <recommendedName>
        <fullName evidence="9">Major facilitator superfamily (MFS) profile domain-containing protein</fullName>
    </recommendedName>
</protein>
<dbReference type="InterPro" id="IPR020846">
    <property type="entry name" value="MFS_dom"/>
</dbReference>
<keyword evidence="3" id="KW-1003">Cell membrane</keyword>
<keyword evidence="5 8" id="KW-0812">Transmembrane</keyword>
<evidence type="ECO:0000256" key="8">
    <source>
        <dbReference type="SAM" id="Phobius"/>
    </source>
</evidence>
<feature type="domain" description="Major facilitator superfamily (MFS) profile" evidence="9">
    <location>
        <begin position="1"/>
        <end position="434"/>
    </location>
</feature>
<sequence length="454" mass="49643">SCAASLLSISASAAFVWTAPILSHLLGPGSEVPMSAEESSWVVSIVYLGNILMTVVAGHLVDVLGRKVCLLAAAPFLLVSWGLILATRSVAVLYVARILHGVTIGILWTVFPIYLGEISGAEIRATTGFFLIGAWYAGTLFEFSIGPYLSYQTYAWVSASPVIAFIVTFVWMPESPYYCLMRGRVEEATAGLRWLRANEDVTAELEAMRKSIQEEEASPSMVTSLKTLLTSEDGRTSLGIAIITYLIFVMSGGEAMFSYAPDMFRRAQDATPGYTGMSPHEISILMASLVLFLAPFCGITTDKLGRRPVFIVSSVGCTFFLILTTVYFYLLLETTTDLSSFRWLPYFTLISYCLVVACGTESIVPVLQAEVFSNECRGAGIGFSSMIGTIVSFLYLKMYETVADHLGVHFLYGGFAIASALGTLYIYYYVPETKGKTFAEIQELIAAKKRPRNS</sequence>
<feature type="transmembrane region" description="Helical" evidence="8">
    <location>
        <begin position="127"/>
        <end position="148"/>
    </location>
</feature>
<feature type="transmembrane region" description="Helical" evidence="8">
    <location>
        <begin position="410"/>
        <end position="430"/>
    </location>
</feature>
<feature type="transmembrane region" description="Helical" evidence="8">
    <location>
        <begin position="379"/>
        <end position="398"/>
    </location>
</feature>
<comment type="caution">
    <text evidence="10">The sequence shown here is derived from an EMBL/GenBank/DDBJ whole genome shotgun (WGS) entry which is preliminary data.</text>
</comment>
<feature type="transmembrane region" description="Helical" evidence="8">
    <location>
        <begin position="154"/>
        <end position="172"/>
    </location>
</feature>
<name>A0ABD0YGD5_9HEMI</name>
<keyword evidence="11" id="KW-1185">Reference proteome</keyword>
<keyword evidence="7 8" id="KW-0472">Membrane</keyword>
<dbReference type="PANTHER" id="PTHR48021:SF46">
    <property type="entry name" value="MAJOR FACILITATOR SUPERFAMILY (MFS) PROFILE DOMAIN-CONTAINING PROTEIN"/>
    <property type="match status" value="1"/>
</dbReference>
<dbReference type="FunFam" id="1.20.1250.20:FF:000218">
    <property type="entry name" value="facilitated trehalose transporter Tret1"/>
    <property type="match status" value="1"/>
</dbReference>
<dbReference type="PROSITE" id="PS50850">
    <property type="entry name" value="MFS"/>
    <property type="match status" value="1"/>
</dbReference>
<evidence type="ECO:0000256" key="6">
    <source>
        <dbReference type="ARBA" id="ARBA00022989"/>
    </source>
</evidence>
<evidence type="ECO:0000259" key="9">
    <source>
        <dbReference type="PROSITE" id="PS50850"/>
    </source>
</evidence>
<feature type="transmembrane region" description="Helical" evidence="8">
    <location>
        <begin position="280"/>
        <end position="297"/>
    </location>
</feature>
<evidence type="ECO:0000256" key="2">
    <source>
        <dbReference type="ARBA" id="ARBA00022448"/>
    </source>
</evidence>
<dbReference type="GO" id="GO:0005886">
    <property type="term" value="C:plasma membrane"/>
    <property type="evidence" value="ECO:0007669"/>
    <property type="project" value="UniProtKB-SubCell"/>
</dbReference>
<comment type="subcellular location">
    <subcellularLocation>
        <location evidence="1">Cell membrane</location>
        <topology evidence="1">Multi-pass membrane protein</topology>
    </subcellularLocation>
</comment>
<feature type="transmembrane region" description="Helical" evidence="8">
    <location>
        <begin position="42"/>
        <end position="61"/>
    </location>
</feature>
<dbReference type="Pfam" id="PF00083">
    <property type="entry name" value="Sugar_tr"/>
    <property type="match status" value="1"/>
</dbReference>
<feature type="transmembrane region" description="Helical" evidence="8">
    <location>
        <begin position="92"/>
        <end position="115"/>
    </location>
</feature>
<feature type="transmembrane region" description="Helical" evidence="8">
    <location>
        <begin position="343"/>
        <end position="367"/>
    </location>
</feature>
<dbReference type="Proteomes" id="UP001558652">
    <property type="component" value="Unassembled WGS sequence"/>
</dbReference>